<gene>
    <name evidence="1" type="ORF">AVEN_245764_1</name>
</gene>
<name>A0A4Y2S764_ARAVE</name>
<keyword evidence="2" id="KW-1185">Reference proteome</keyword>
<organism evidence="1 2">
    <name type="scientific">Araneus ventricosus</name>
    <name type="common">Orbweaver spider</name>
    <name type="synonym">Epeira ventricosa</name>
    <dbReference type="NCBI Taxonomy" id="182803"/>
    <lineage>
        <taxon>Eukaryota</taxon>
        <taxon>Metazoa</taxon>
        <taxon>Ecdysozoa</taxon>
        <taxon>Arthropoda</taxon>
        <taxon>Chelicerata</taxon>
        <taxon>Arachnida</taxon>
        <taxon>Araneae</taxon>
        <taxon>Araneomorphae</taxon>
        <taxon>Entelegynae</taxon>
        <taxon>Araneoidea</taxon>
        <taxon>Araneidae</taxon>
        <taxon>Araneus</taxon>
    </lineage>
</organism>
<evidence type="ECO:0000313" key="2">
    <source>
        <dbReference type="Proteomes" id="UP000499080"/>
    </source>
</evidence>
<comment type="caution">
    <text evidence="1">The sequence shown here is derived from an EMBL/GenBank/DDBJ whole genome shotgun (WGS) entry which is preliminary data.</text>
</comment>
<dbReference type="Proteomes" id="UP000499080">
    <property type="component" value="Unassembled WGS sequence"/>
</dbReference>
<evidence type="ECO:0000313" key="1">
    <source>
        <dbReference type="EMBL" id="GBN83125.1"/>
    </source>
</evidence>
<proteinExistence type="predicted"/>
<dbReference type="EMBL" id="BGPR01019851">
    <property type="protein sequence ID" value="GBN83125.1"/>
    <property type="molecule type" value="Genomic_DNA"/>
</dbReference>
<sequence>MWFLVLQKHQFCFLTKPSRLKYSSSENYLFPKSISPKVHSLQHSVREIITSINGIHTQGLASLDLVWEHVKVLAHSTVRGHSKESVQHEMQNCERMSGAAVV</sequence>
<reference evidence="1 2" key="1">
    <citation type="journal article" date="2019" name="Sci. Rep.">
        <title>Orb-weaving spider Araneus ventricosus genome elucidates the spidroin gene catalogue.</title>
        <authorList>
            <person name="Kono N."/>
            <person name="Nakamura H."/>
            <person name="Ohtoshi R."/>
            <person name="Moran D.A.P."/>
            <person name="Shinohara A."/>
            <person name="Yoshida Y."/>
            <person name="Fujiwara M."/>
            <person name="Mori M."/>
            <person name="Tomita M."/>
            <person name="Arakawa K."/>
        </authorList>
    </citation>
    <scope>NUCLEOTIDE SEQUENCE [LARGE SCALE GENOMIC DNA]</scope>
</reference>
<accession>A0A4Y2S764</accession>
<dbReference type="AlphaFoldDB" id="A0A4Y2S764"/>
<protein>
    <submittedName>
        <fullName evidence="1">Uncharacterized protein</fullName>
    </submittedName>
</protein>